<sequence>MQPLDHTLSLTGFAILIVLLVIVWILVRKRVRNYCNNHPSRKEFKVYLPFCSDELALIISFLEKSDIGNLSLVCREAKQATYSSTVWNELCGTVSLRRVEGLLNLERYEGKIKNLKLITDQDEYFDDDFICRIFERLNERFQIRKMTIEVSTLELFKFNLLNHLDCLECLEHLKILDNSTISILFNNSLMPIRLPKKLESIKVRGFSRVANRSYVFDTIFIQTENIKIVKFENNQGFNEIKFQSPKVDLKHLTSISLSWTSNISTEYFNNLMGKCKNLKKLDLSGSTFVANNLNIPTTIEVLDISSCLFDDTTLTMIACLPYLKFVNLSSTLIPLDILILYCQVGRCVICQIGSKEELQILKSNKHIRLSRISPLDFDSKIKEIKKSTSVESNICKMYYQQVFTDPIEPPKLTLKPTKLYKAKLVKFSASKDIEIDNGN</sequence>
<dbReference type="EMBL" id="GG738897">
    <property type="protein sequence ID" value="EFC39737.1"/>
    <property type="molecule type" value="Genomic_DNA"/>
</dbReference>
<dbReference type="SUPFAM" id="SSF52047">
    <property type="entry name" value="RNI-like"/>
    <property type="match status" value="1"/>
</dbReference>
<gene>
    <name evidence="2" type="ORF">NAEGRDRAFT_72470</name>
</gene>
<proteinExistence type="predicted"/>
<keyword evidence="1" id="KW-0472">Membrane</keyword>
<dbReference type="SUPFAM" id="SSF81383">
    <property type="entry name" value="F-box domain"/>
    <property type="match status" value="1"/>
</dbReference>
<dbReference type="Gene3D" id="3.80.10.10">
    <property type="entry name" value="Ribonuclease Inhibitor"/>
    <property type="match status" value="1"/>
</dbReference>
<dbReference type="InterPro" id="IPR032675">
    <property type="entry name" value="LRR_dom_sf"/>
</dbReference>
<evidence type="ECO:0008006" key="4">
    <source>
        <dbReference type="Google" id="ProtNLM"/>
    </source>
</evidence>
<keyword evidence="1" id="KW-1133">Transmembrane helix</keyword>
<evidence type="ECO:0000256" key="1">
    <source>
        <dbReference type="SAM" id="Phobius"/>
    </source>
</evidence>
<reference evidence="2 3" key="1">
    <citation type="journal article" date="2010" name="Cell">
        <title>The genome of Naegleria gruberi illuminates early eukaryotic versatility.</title>
        <authorList>
            <person name="Fritz-Laylin L.K."/>
            <person name="Prochnik S.E."/>
            <person name="Ginger M.L."/>
            <person name="Dacks J.B."/>
            <person name="Carpenter M.L."/>
            <person name="Field M.C."/>
            <person name="Kuo A."/>
            <person name="Paredez A."/>
            <person name="Chapman J."/>
            <person name="Pham J."/>
            <person name="Shu S."/>
            <person name="Neupane R."/>
            <person name="Cipriano M."/>
            <person name="Mancuso J."/>
            <person name="Tu H."/>
            <person name="Salamov A."/>
            <person name="Lindquist E."/>
            <person name="Shapiro H."/>
            <person name="Lucas S."/>
            <person name="Grigoriev I.V."/>
            <person name="Cande W.Z."/>
            <person name="Fulton C."/>
            <person name="Rokhsar D.S."/>
            <person name="Dawson S.C."/>
        </authorList>
    </citation>
    <scope>NUCLEOTIDE SEQUENCE [LARGE SCALE GENOMIC DNA]</scope>
    <source>
        <strain evidence="2 3">NEG-M</strain>
    </source>
</reference>
<keyword evidence="1" id="KW-0812">Transmembrane</keyword>
<dbReference type="GeneID" id="8854276"/>
<protein>
    <recommendedName>
        <fullName evidence="4">F-box domain-containing protein</fullName>
    </recommendedName>
</protein>
<dbReference type="Proteomes" id="UP000006671">
    <property type="component" value="Unassembled WGS sequence"/>
</dbReference>
<accession>D2VTY2</accession>
<dbReference type="AlphaFoldDB" id="D2VTY2"/>
<evidence type="ECO:0000313" key="2">
    <source>
        <dbReference type="EMBL" id="EFC39737.1"/>
    </source>
</evidence>
<name>D2VTY2_NAEGR</name>
<feature type="transmembrane region" description="Helical" evidence="1">
    <location>
        <begin position="6"/>
        <end position="27"/>
    </location>
</feature>
<evidence type="ECO:0000313" key="3">
    <source>
        <dbReference type="Proteomes" id="UP000006671"/>
    </source>
</evidence>
<dbReference type="VEuPathDB" id="AmoebaDB:NAEGRDRAFT_72470"/>
<dbReference type="KEGG" id="ngr:NAEGRDRAFT_72470"/>
<dbReference type="InterPro" id="IPR036047">
    <property type="entry name" value="F-box-like_dom_sf"/>
</dbReference>
<organism evidence="3">
    <name type="scientific">Naegleria gruberi</name>
    <name type="common">Amoeba</name>
    <dbReference type="NCBI Taxonomy" id="5762"/>
    <lineage>
        <taxon>Eukaryota</taxon>
        <taxon>Discoba</taxon>
        <taxon>Heterolobosea</taxon>
        <taxon>Tetramitia</taxon>
        <taxon>Eutetramitia</taxon>
        <taxon>Vahlkampfiidae</taxon>
        <taxon>Naegleria</taxon>
    </lineage>
</organism>
<keyword evidence="3" id="KW-1185">Reference proteome</keyword>
<dbReference type="InParanoid" id="D2VTY2"/>
<dbReference type="RefSeq" id="XP_002672481.1">
    <property type="nucleotide sequence ID" value="XM_002672435.1"/>
</dbReference>